<dbReference type="KEGG" id="vg:26643895"/>
<evidence type="ECO:0000313" key="2">
    <source>
        <dbReference type="Proteomes" id="UP000008388"/>
    </source>
</evidence>
<organismHost>
    <name type="scientific">Pseudomonas aeruginosa</name>
    <dbReference type="NCBI Taxonomy" id="287"/>
</organismHost>
<sequence>MANGYNRFVRTIVNYQDILDALIQKTNEGWEYHRGNISSHVLIRECRTVGFFVGRQCGSSSALVEFATRHQGECLAVFTDDKIQRGIQSKSPGLTLPYLITERLRKYIRHPEQYSIQKDFNSDISKRLKYLLVDNASYNLNLRGITDKEFNQWVADTFGNDILVIRFS</sequence>
<protein>
    <submittedName>
        <fullName evidence="1">Uncharacterized protein 367</fullName>
    </submittedName>
</protein>
<accession>F8SJJ9</accession>
<gene>
    <name evidence="1" type="primary">367</name>
</gene>
<dbReference type="OrthoDB" id="27575at10239"/>
<reference evidence="1 2" key="1">
    <citation type="journal article" date="2011" name="Microbiology">
        <title>The Pseudomonas aeruginosa generalized transducing phage phiPA3 is a new member of the phiKZ-like group of 'jumbo' phages, and infects model laboratory strains and clinical isolates from cystic fibrosis patients.</title>
        <authorList>
            <person name="Monson R."/>
            <person name="Foulds I."/>
            <person name="Foweraker J."/>
            <person name="Welch M."/>
            <person name="Salmond G.P."/>
        </authorList>
    </citation>
    <scope>NUCLEOTIDE SEQUENCE [LARGE SCALE GENOMIC DNA]</scope>
</reference>
<dbReference type="GeneID" id="26643895"/>
<proteinExistence type="predicted"/>
<name>F8SJJ9_BPPA3</name>
<evidence type="ECO:0000313" key="1">
    <source>
        <dbReference type="EMBL" id="AEH03790.1"/>
    </source>
</evidence>
<dbReference type="EMBL" id="HQ630627">
    <property type="protein sequence ID" value="AEH03790.1"/>
    <property type="molecule type" value="Genomic_DNA"/>
</dbReference>
<dbReference type="Proteomes" id="UP000008388">
    <property type="component" value="Segment"/>
</dbReference>
<dbReference type="RefSeq" id="YP_009217446.1">
    <property type="nucleotide sequence ID" value="NC_028999.1"/>
</dbReference>
<keyword evidence="2" id="KW-1185">Reference proteome</keyword>
<organism evidence="1 2">
    <name type="scientific">Pseudomonas phage PhiPA3</name>
    <name type="common">Pseudomonas aeruginosa phage PhiPA3</name>
    <dbReference type="NCBI Taxonomy" id="998086"/>
    <lineage>
        <taxon>Viruses</taxon>
        <taxon>Duplodnaviria</taxon>
        <taxon>Heunggongvirae</taxon>
        <taxon>Uroviricota</taxon>
        <taxon>Caudoviricetes</taxon>
        <taxon>Chimalliviridae</taxon>
        <taxon>Miltoncavirus</taxon>
        <taxon>Miltoncavirus PhiPA3</taxon>
    </lineage>
</organism>